<dbReference type="Proteomes" id="UP000489600">
    <property type="component" value="Unassembled WGS sequence"/>
</dbReference>
<gene>
    <name evidence="1" type="ORF">ANE_LOCUS14883</name>
</gene>
<comment type="caution">
    <text evidence="1">The sequence shown here is derived from an EMBL/GenBank/DDBJ whole genome shotgun (WGS) entry which is preliminary data.</text>
</comment>
<keyword evidence="2" id="KW-1185">Reference proteome</keyword>
<dbReference type="PANTHER" id="PTHR31267:SF2">
    <property type="entry name" value="EXPRESSED PROTEIN"/>
    <property type="match status" value="1"/>
</dbReference>
<organism evidence="1 2">
    <name type="scientific">Arabis nemorensis</name>
    <dbReference type="NCBI Taxonomy" id="586526"/>
    <lineage>
        <taxon>Eukaryota</taxon>
        <taxon>Viridiplantae</taxon>
        <taxon>Streptophyta</taxon>
        <taxon>Embryophyta</taxon>
        <taxon>Tracheophyta</taxon>
        <taxon>Spermatophyta</taxon>
        <taxon>Magnoliopsida</taxon>
        <taxon>eudicotyledons</taxon>
        <taxon>Gunneridae</taxon>
        <taxon>Pentapetalae</taxon>
        <taxon>rosids</taxon>
        <taxon>malvids</taxon>
        <taxon>Brassicales</taxon>
        <taxon>Brassicaceae</taxon>
        <taxon>Arabideae</taxon>
        <taxon>Arabis</taxon>
    </lineage>
</organism>
<reference evidence="1" key="1">
    <citation type="submission" date="2019-07" db="EMBL/GenBank/DDBJ databases">
        <authorList>
            <person name="Dittberner H."/>
        </authorList>
    </citation>
    <scope>NUCLEOTIDE SEQUENCE [LARGE SCALE GENOMIC DNA]</scope>
</reference>
<name>A0A565BST3_9BRAS</name>
<dbReference type="PANTHER" id="PTHR31267">
    <property type="entry name" value="DENTIN SIALOPHOSPHOPROTEIN-LIKE PROTEIN"/>
    <property type="match status" value="1"/>
</dbReference>
<accession>A0A565BST3</accession>
<dbReference type="OrthoDB" id="1926238at2759"/>
<proteinExistence type="predicted"/>
<sequence length="243" mass="27854">MTEIFSYAWNSNAGPSKSNTLNQNMVALRPKKRKGSIFLQSPWHKVYLQDSELCHSISISEQEWTLATNTLCEEVDPNEVISPSKRRLVVSINLMRQLLQPAPPLVFSGNNTCFSYEIMLYFVPRIALGDACSLKCHSDLDKSTKRPTSKTASYQDQHIFSLVKAFMEKMQKLESDFQSRERSTTSIFDIILEIEDLERFSVINRLAKFHSRAKTVTRSVPQRCVVEIQMPKNLPEPLHCLPL</sequence>
<evidence type="ECO:0000313" key="1">
    <source>
        <dbReference type="EMBL" id="VVB04439.1"/>
    </source>
</evidence>
<evidence type="ECO:0000313" key="2">
    <source>
        <dbReference type="Proteomes" id="UP000489600"/>
    </source>
</evidence>
<dbReference type="EMBL" id="CABITT030000005">
    <property type="protein sequence ID" value="VVB04439.1"/>
    <property type="molecule type" value="Genomic_DNA"/>
</dbReference>
<dbReference type="AlphaFoldDB" id="A0A565BST3"/>
<protein>
    <submittedName>
        <fullName evidence="1">Uncharacterized protein</fullName>
    </submittedName>
</protein>